<keyword evidence="2" id="KW-1185">Reference proteome</keyword>
<sequence length="75" mass="8281">MEIKYAAQKRVPPSGNKGDPSNLSKIVDYHGCLNGKTDDIIIGALLLIDLFKKKFFGVKSGSYCFGSFVKILERV</sequence>
<gene>
    <name evidence="1" type="ORF">L1987_64287</name>
</gene>
<organism evidence="1 2">
    <name type="scientific">Smallanthus sonchifolius</name>
    <dbReference type="NCBI Taxonomy" id="185202"/>
    <lineage>
        <taxon>Eukaryota</taxon>
        <taxon>Viridiplantae</taxon>
        <taxon>Streptophyta</taxon>
        <taxon>Embryophyta</taxon>
        <taxon>Tracheophyta</taxon>
        <taxon>Spermatophyta</taxon>
        <taxon>Magnoliopsida</taxon>
        <taxon>eudicotyledons</taxon>
        <taxon>Gunneridae</taxon>
        <taxon>Pentapetalae</taxon>
        <taxon>asterids</taxon>
        <taxon>campanulids</taxon>
        <taxon>Asterales</taxon>
        <taxon>Asteraceae</taxon>
        <taxon>Asteroideae</taxon>
        <taxon>Heliantheae alliance</taxon>
        <taxon>Millerieae</taxon>
        <taxon>Smallanthus</taxon>
    </lineage>
</organism>
<protein>
    <submittedName>
        <fullName evidence="1">Uncharacterized protein</fullName>
    </submittedName>
</protein>
<dbReference type="Proteomes" id="UP001056120">
    <property type="component" value="Linkage Group LG21"/>
</dbReference>
<evidence type="ECO:0000313" key="2">
    <source>
        <dbReference type="Proteomes" id="UP001056120"/>
    </source>
</evidence>
<evidence type="ECO:0000313" key="1">
    <source>
        <dbReference type="EMBL" id="KAI3733070.1"/>
    </source>
</evidence>
<reference evidence="2" key="1">
    <citation type="journal article" date="2022" name="Mol. Ecol. Resour.">
        <title>The genomes of chicory, endive, great burdock and yacon provide insights into Asteraceae palaeo-polyploidization history and plant inulin production.</title>
        <authorList>
            <person name="Fan W."/>
            <person name="Wang S."/>
            <person name="Wang H."/>
            <person name="Wang A."/>
            <person name="Jiang F."/>
            <person name="Liu H."/>
            <person name="Zhao H."/>
            <person name="Xu D."/>
            <person name="Zhang Y."/>
        </authorList>
    </citation>
    <scope>NUCLEOTIDE SEQUENCE [LARGE SCALE GENOMIC DNA]</scope>
    <source>
        <strain evidence="2">cv. Yunnan</strain>
    </source>
</reference>
<accession>A0ACB9CFX1</accession>
<proteinExistence type="predicted"/>
<name>A0ACB9CFX1_9ASTR</name>
<comment type="caution">
    <text evidence="1">The sequence shown here is derived from an EMBL/GenBank/DDBJ whole genome shotgun (WGS) entry which is preliminary data.</text>
</comment>
<reference evidence="1 2" key="2">
    <citation type="journal article" date="2022" name="Mol. Ecol. Resour.">
        <title>The genomes of chicory, endive, great burdock and yacon provide insights into Asteraceae paleo-polyploidization history and plant inulin production.</title>
        <authorList>
            <person name="Fan W."/>
            <person name="Wang S."/>
            <person name="Wang H."/>
            <person name="Wang A."/>
            <person name="Jiang F."/>
            <person name="Liu H."/>
            <person name="Zhao H."/>
            <person name="Xu D."/>
            <person name="Zhang Y."/>
        </authorList>
    </citation>
    <scope>NUCLEOTIDE SEQUENCE [LARGE SCALE GENOMIC DNA]</scope>
    <source>
        <strain evidence="2">cv. Yunnan</strain>
        <tissue evidence="1">Leaves</tissue>
    </source>
</reference>
<dbReference type="EMBL" id="CM042038">
    <property type="protein sequence ID" value="KAI3733070.1"/>
    <property type="molecule type" value="Genomic_DNA"/>
</dbReference>